<evidence type="ECO:0000313" key="2">
    <source>
        <dbReference type="EMBL" id="TDS79498.1"/>
    </source>
</evidence>
<sequence length="304" mass="32030">MRAAAGCILVLATASLLQGCAGEGPASSIPNTSQHFRLVQIQLPAAQRMTAIRVEQVASAPSSDFGWSIARLDPASDQLSISWTDSPHAACGQADLVQVFETDEAVVIGVRDTRFRPPVACTADGFGHVTSVRLRRAVGRRALVVPMKESSITGTTEEFRASLIRRPAELPEPGCDVTGVPVGMPDASTMLAPRSPDSVMVCRYSWHDQGTVVSRISVDDAVEAAAIAARLNSAVVDPRPARAGVGCDDVERTRYSLTFAGPRVLVPVSTDAPGCGELTNGVIAIRSTAGVDESLRALFPDDDP</sequence>
<dbReference type="Proteomes" id="UP000295344">
    <property type="component" value="Unassembled WGS sequence"/>
</dbReference>
<proteinExistence type="predicted"/>
<name>A0A4R7FPE2_9MICO</name>
<feature type="chain" id="PRO_5039370011" evidence="1">
    <location>
        <begin position="20"/>
        <end position="304"/>
    </location>
</feature>
<protein>
    <submittedName>
        <fullName evidence="2">Uncharacterized protein</fullName>
    </submittedName>
</protein>
<accession>A0A4R7FPE2</accession>
<keyword evidence="3" id="KW-1185">Reference proteome</keyword>
<evidence type="ECO:0000256" key="1">
    <source>
        <dbReference type="SAM" id="SignalP"/>
    </source>
</evidence>
<keyword evidence="1" id="KW-0732">Signal</keyword>
<comment type="caution">
    <text evidence="2">The sequence shown here is derived from an EMBL/GenBank/DDBJ whole genome shotgun (WGS) entry which is preliminary data.</text>
</comment>
<dbReference type="AlphaFoldDB" id="A0A4R7FPE2"/>
<feature type="signal peptide" evidence="1">
    <location>
        <begin position="1"/>
        <end position="19"/>
    </location>
</feature>
<dbReference type="EMBL" id="SOAM01000001">
    <property type="protein sequence ID" value="TDS79498.1"/>
    <property type="molecule type" value="Genomic_DNA"/>
</dbReference>
<evidence type="ECO:0000313" key="3">
    <source>
        <dbReference type="Proteomes" id="UP000295344"/>
    </source>
</evidence>
<gene>
    <name evidence="2" type="ORF">CLV52_0027</name>
</gene>
<dbReference type="PROSITE" id="PS51257">
    <property type="entry name" value="PROKAR_LIPOPROTEIN"/>
    <property type="match status" value="1"/>
</dbReference>
<organism evidence="2 3">
    <name type="scientific">Amnibacterium kyonggiense</name>
    <dbReference type="NCBI Taxonomy" id="595671"/>
    <lineage>
        <taxon>Bacteria</taxon>
        <taxon>Bacillati</taxon>
        <taxon>Actinomycetota</taxon>
        <taxon>Actinomycetes</taxon>
        <taxon>Micrococcales</taxon>
        <taxon>Microbacteriaceae</taxon>
        <taxon>Amnibacterium</taxon>
    </lineage>
</organism>
<reference evidence="2 3" key="1">
    <citation type="submission" date="2019-03" db="EMBL/GenBank/DDBJ databases">
        <title>Genomic Encyclopedia of Archaeal and Bacterial Type Strains, Phase II (KMG-II): from individual species to whole genera.</title>
        <authorList>
            <person name="Goeker M."/>
        </authorList>
    </citation>
    <scope>NUCLEOTIDE SEQUENCE [LARGE SCALE GENOMIC DNA]</scope>
    <source>
        <strain evidence="2 3">DSM 24782</strain>
    </source>
</reference>